<dbReference type="Pfam" id="PF00703">
    <property type="entry name" value="Glyco_hydro_2"/>
    <property type="match status" value="1"/>
</dbReference>
<dbReference type="SUPFAM" id="SSF51445">
    <property type="entry name" value="(Trans)glycosidases"/>
    <property type="match status" value="1"/>
</dbReference>
<evidence type="ECO:0000256" key="5">
    <source>
        <dbReference type="ARBA" id="ARBA00023295"/>
    </source>
</evidence>
<accession>A0AAE8SRV9</accession>
<keyword evidence="5" id="KW-0326">Glycosidase</keyword>
<dbReference type="InterPro" id="IPR014718">
    <property type="entry name" value="GH-type_carb-bd"/>
</dbReference>
<dbReference type="Pfam" id="PF16353">
    <property type="entry name" value="LacZ_4"/>
    <property type="match status" value="1"/>
</dbReference>
<comment type="caution">
    <text evidence="8">The sequence shown here is derived from an EMBL/GenBank/DDBJ whole genome shotgun (WGS) entry which is preliminary data.</text>
</comment>
<feature type="domain" description="Beta galactosidase small chain/" evidence="7">
    <location>
        <begin position="742"/>
        <end position="1014"/>
    </location>
</feature>
<protein>
    <recommendedName>
        <fullName evidence="3">beta-galactosidase</fullName>
        <ecNumber evidence="3">3.2.1.23</ecNumber>
    </recommendedName>
    <alternativeName>
        <fullName evidence="6">Lactase</fullName>
    </alternativeName>
</protein>
<evidence type="ECO:0000256" key="2">
    <source>
        <dbReference type="ARBA" id="ARBA00007401"/>
    </source>
</evidence>
<evidence type="ECO:0000313" key="9">
    <source>
        <dbReference type="Proteomes" id="UP001187682"/>
    </source>
</evidence>
<dbReference type="GO" id="GO:0005990">
    <property type="term" value="P:lactose catabolic process"/>
    <property type="evidence" value="ECO:0007669"/>
    <property type="project" value="TreeGrafter"/>
</dbReference>
<evidence type="ECO:0000256" key="4">
    <source>
        <dbReference type="ARBA" id="ARBA00022801"/>
    </source>
</evidence>
<dbReference type="Gene3D" id="2.70.98.10">
    <property type="match status" value="1"/>
</dbReference>
<dbReference type="Pfam" id="PF02836">
    <property type="entry name" value="Glyco_hydro_2_C"/>
    <property type="match status" value="1"/>
</dbReference>
<dbReference type="InterPro" id="IPR006101">
    <property type="entry name" value="Glyco_hydro_2"/>
</dbReference>
<dbReference type="SUPFAM" id="SSF49785">
    <property type="entry name" value="Galactose-binding domain-like"/>
    <property type="match status" value="1"/>
</dbReference>
<dbReference type="PROSITE" id="PS00608">
    <property type="entry name" value="GLYCOSYL_HYDROL_F2_2"/>
    <property type="match status" value="1"/>
</dbReference>
<comment type="similarity">
    <text evidence="2">Belongs to the glycosyl hydrolase 2 family.</text>
</comment>
<dbReference type="SUPFAM" id="SSF49303">
    <property type="entry name" value="beta-Galactosidase/glucuronidase domain"/>
    <property type="match status" value="2"/>
</dbReference>
<dbReference type="InterPro" id="IPR004199">
    <property type="entry name" value="B-gal_small/dom_5"/>
</dbReference>
<dbReference type="Gene3D" id="2.60.40.10">
    <property type="entry name" value="Immunoglobulins"/>
    <property type="match status" value="2"/>
</dbReference>
<dbReference type="InterPro" id="IPR036156">
    <property type="entry name" value="Beta-gal/glucu_dom_sf"/>
</dbReference>
<dbReference type="GO" id="GO:0004565">
    <property type="term" value="F:beta-galactosidase activity"/>
    <property type="evidence" value="ECO:0007669"/>
    <property type="project" value="UniProtKB-EC"/>
</dbReference>
<dbReference type="InterPro" id="IPR006102">
    <property type="entry name" value="Ig-like_GH2"/>
</dbReference>
<dbReference type="EMBL" id="ONZQ02000002">
    <property type="protein sequence ID" value="SPN98631.1"/>
    <property type="molecule type" value="Genomic_DNA"/>
</dbReference>
<dbReference type="Gene3D" id="2.60.120.260">
    <property type="entry name" value="Galactose-binding domain-like"/>
    <property type="match status" value="1"/>
</dbReference>
<dbReference type="SUPFAM" id="SSF74650">
    <property type="entry name" value="Galactose mutarotase-like"/>
    <property type="match status" value="1"/>
</dbReference>
<dbReference type="SMART" id="SM01038">
    <property type="entry name" value="Bgal_small_N"/>
    <property type="match status" value="1"/>
</dbReference>
<evidence type="ECO:0000259" key="7">
    <source>
        <dbReference type="SMART" id="SM01038"/>
    </source>
</evidence>
<dbReference type="InterPro" id="IPR050347">
    <property type="entry name" value="Bact_Beta-galactosidase"/>
</dbReference>
<proteinExistence type="inferred from homology"/>
<dbReference type="FunFam" id="3.20.20.80:FF:000018">
    <property type="entry name" value="Beta-galactosidase"/>
    <property type="match status" value="1"/>
</dbReference>
<sequence length="1017" mass="114358">MSCPETKPDWNNPLVIHRNTLPTRAHFFSYTDEDKALARDREQSEYHSLNGVWQFRHDASPLEAPTWESQDPLTWDSVKVPGMWQLQGYGRPLYTNVNYPFPVDPPHVPVINQTGSYWRRFTVPEEWKAHGHQIRLRFEGVDSAFHVWINGEEVGYSQGSRNAHEFDITTFLKGSGEVDTVAVRVYEFCDGSYIERQDQWLLSGIFRDVYLISLPLSAITDFSTVPEIDDSFTKATLRTSVKIQGDAQGPVALKLRGPDGAVIKEDSFQPSESSAIAVEGDQLKLWSAEDPVLYTLTLSYNGRVICHRIGFRRIELKDAKMLVNGKPIIFYGVNRHEHHPEHGRAVPYEYMRADLLLMKSHNINALRCSHQPNDPRLYEVADELGLYVIAEADLESHGFTTVENPNIQNRESLDDEQIIRAAYDLAAKWVADNPDWREQHLDRAEQLVERFKNYTSVVIWSLGNEAAYGRNHVDMSNWIKKTDPSRLIHYEGDFHAKTADMYSAMYYPVDVLKKHSADRPDKPMILCEYGHAMGNGPGGLKDYIEAYRSEERLQGGFIWEWSNHGLLKKEGTRSFYAYGGDFGDYPNDGDFVMDGLLFSDHTPTPGLVEYKKAIEPVTVRAVDGKLEVTNHYDFVGLEHLEASWHLTSEKGNGEATGLELPVVKAGESQLMDSPVPLTQGSEAAWLTINFCLKNDTAWAKKGHEIAWAQIPLFNPEVVAVPAAPKPSGALTVRQAPGRLVIEDASANSTLTFDCVRGGLQWVAAGSKVLTRGPELGIYRAQTQNDSGFGGDGKAWDKLYLNAASMHVRGVKWEVNGDAVTVTAEVRVAPPVLEWACNAVMTYTVTAAEVRVHVKGDFSGRHPEYVPRLGLTMGMPKAYNRAAWFGPGPGESYRDSKQAARFGVWAADVEELETKYEFPQENGNRTDVRWARFESKEDDVKLEARMETPFNFSLRRHTLDALDKARHPYELAEADESVLNIDYVQHGLGSGSCGPPPFEADRLVAGPFEFTTVLRIVQ</sequence>
<reference evidence="8" key="1">
    <citation type="submission" date="2018-03" db="EMBL/GenBank/DDBJ databases">
        <authorList>
            <person name="Guldener U."/>
        </authorList>
    </citation>
    <scope>NUCLEOTIDE SEQUENCE</scope>
</reference>
<dbReference type="Gene3D" id="3.20.20.80">
    <property type="entry name" value="Glycosidases"/>
    <property type="match status" value="1"/>
</dbReference>
<evidence type="ECO:0000256" key="6">
    <source>
        <dbReference type="ARBA" id="ARBA00032230"/>
    </source>
</evidence>
<dbReference type="InterPro" id="IPR006103">
    <property type="entry name" value="Glyco_hydro_2_cat"/>
</dbReference>
<dbReference type="Pfam" id="PF02929">
    <property type="entry name" value="Bgal_small_N"/>
    <property type="match status" value="1"/>
</dbReference>
<organism evidence="8 9">
    <name type="scientific">Cephalotrichum gorgonifer</name>
    <dbReference type="NCBI Taxonomy" id="2041049"/>
    <lineage>
        <taxon>Eukaryota</taxon>
        <taxon>Fungi</taxon>
        <taxon>Dikarya</taxon>
        <taxon>Ascomycota</taxon>
        <taxon>Pezizomycotina</taxon>
        <taxon>Sordariomycetes</taxon>
        <taxon>Hypocreomycetidae</taxon>
        <taxon>Microascales</taxon>
        <taxon>Microascaceae</taxon>
        <taxon>Cephalotrichum</taxon>
    </lineage>
</organism>
<comment type="catalytic activity">
    <reaction evidence="1">
        <text>Hydrolysis of terminal non-reducing beta-D-galactose residues in beta-D-galactosides.</text>
        <dbReference type="EC" id="3.2.1.23"/>
    </reaction>
</comment>
<evidence type="ECO:0000313" key="8">
    <source>
        <dbReference type="EMBL" id="SPN98631.1"/>
    </source>
</evidence>
<evidence type="ECO:0000256" key="3">
    <source>
        <dbReference type="ARBA" id="ARBA00012756"/>
    </source>
</evidence>
<dbReference type="Pfam" id="PF02837">
    <property type="entry name" value="Glyco_hydro_2_N"/>
    <property type="match status" value="1"/>
</dbReference>
<name>A0AAE8SRV9_9PEZI</name>
<dbReference type="InterPro" id="IPR013783">
    <property type="entry name" value="Ig-like_fold"/>
</dbReference>
<dbReference type="PRINTS" id="PR00132">
    <property type="entry name" value="GLHYDRLASE2"/>
</dbReference>
<dbReference type="InterPro" id="IPR017853">
    <property type="entry name" value="GH"/>
</dbReference>
<dbReference type="InterPro" id="IPR032312">
    <property type="entry name" value="LacZ_4"/>
</dbReference>
<dbReference type="AlphaFoldDB" id="A0AAE8SRV9"/>
<dbReference type="InterPro" id="IPR008979">
    <property type="entry name" value="Galactose-bd-like_sf"/>
</dbReference>
<dbReference type="EC" id="3.2.1.23" evidence="3"/>
<evidence type="ECO:0000256" key="1">
    <source>
        <dbReference type="ARBA" id="ARBA00001412"/>
    </source>
</evidence>
<dbReference type="GO" id="GO:0030246">
    <property type="term" value="F:carbohydrate binding"/>
    <property type="evidence" value="ECO:0007669"/>
    <property type="project" value="InterPro"/>
</dbReference>
<keyword evidence="4" id="KW-0378">Hydrolase</keyword>
<gene>
    <name evidence="8" type="ORF">DNG_01676</name>
</gene>
<dbReference type="Proteomes" id="UP001187682">
    <property type="component" value="Unassembled WGS sequence"/>
</dbReference>
<dbReference type="PANTHER" id="PTHR46323:SF2">
    <property type="entry name" value="BETA-GALACTOSIDASE"/>
    <property type="match status" value="1"/>
</dbReference>
<dbReference type="InterPro" id="IPR006104">
    <property type="entry name" value="Glyco_hydro_2_N"/>
</dbReference>
<dbReference type="PANTHER" id="PTHR46323">
    <property type="entry name" value="BETA-GALACTOSIDASE"/>
    <property type="match status" value="1"/>
</dbReference>
<dbReference type="InterPro" id="IPR023232">
    <property type="entry name" value="Glyco_hydro_2_AS"/>
</dbReference>
<keyword evidence="9" id="KW-1185">Reference proteome</keyword>
<dbReference type="InterPro" id="IPR011013">
    <property type="entry name" value="Gal_mutarotase_sf_dom"/>
</dbReference>
<dbReference type="GO" id="GO:0009341">
    <property type="term" value="C:beta-galactosidase complex"/>
    <property type="evidence" value="ECO:0007669"/>
    <property type="project" value="InterPro"/>
</dbReference>